<proteinExistence type="predicted"/>
<dbReference type="Proteomes" id="UP000579250">
    <property type="component" value="Unassembled WGS sequence"/>
</dbReference>
<comment type="caution">
    <text evidence="2">The sequence shown here is derived from an EMBL/GenBank/DDBJ whole genome shotgun (WGS) entry which is preliminary data.</text>
</comment>
<evidence type="ECO:0000313" key="3">
    <source>
        <dbReference type="Proteomes" id="UP000579250"/>
    </source>
</evidence>
<sequence length="350" mass="36166">MPPSPSREARRRRRAAVFGASPARPEAGLPEAGLPEAGLPEAGPPLRAVCGIVLDASPHLLVLAAGGTEVRLAMSGDTGVWHGGRGGLAALRPGRPVIVRQRESGVTDRTLRGGTTPHAPRGVFVADRVWVDIRRVAGTILACEKDTVEVDMGPHRGRAHVVIPPHALERVLVRHPRLQPGYLIDVICVGSPDGPRAVRPGTSQPGYRADDLAAPEPTAPVPGVLRGTATWFGDAGGAAPDGAAYPAVDSEGAAGGCADAPPGCVPFPYLSVGSGITVHNECRRRAAAVPVVECGCTAARFCDRCVECDASPRGRIVELTPVAFAGLGGDLDAGCFNASVRPDLPLEGSW</sequence>
<dbReference type="EMBL" id="JAAXPI010000016">
    <property type="protein sequence ID" value="NKZ04962.1"/>
    <property type="molecule type" value="Genomic_DNA"/>
</dbReference>
<feature type="region of interest" description="Disordered" evidence="1">
    <location>
        <begin position="1"/>
        <end position="38"/>
    </location>
</feature>
<protein>
    <submittedName>
        <fullName evidence="2">Uncharacterized protein</fullName>
    </submittedName>
</protein>
<dbReference type="RefSeq" id="WP_067627727.1">
    <property type="nucleotide sequence ID" value="NZ_JAAXPI010000016.1"/>
</dbReference>
<accession>A0A846Z1H2</accession>
<keyword evidence="3" id="KW-1185">Reference proteome</keyword>
<feature type="region of interest" description="Disordered" evidence="1">
    <location>
        <begin position="196"/>
        <end position="218"/>
    </location>
</feature>
<reference evidence="2 3" key="1">
    <citation type="submission" date="2020-04" db="EMBL/GenBank/DDBJ databases">
        <title>MicrobeNet Type strains.</title>
        <authorList>
            <person name="Nicholson A.C."/>
        </authorList>
    </citation>
    <scope>NUCLEOTIDE SEQUENCE [LARGE SCALE GENOMIC DNA]</scope>
    <source>
        <strain evidence="2 3">ATCC BAA-277</strain>
    </source>
</reference>
<name>A0A846Z1H2_9ACTN</name>
<dbReference type="AlphaFoldDB" id="A0A846Z1H2"/>
<gene>
    <name evidence="2" type="ORF">HGB48_14580</name>
</gene>
<organism evidence="2 3">
    <name type="scientific">Actinomadura latina</name>
    <dbReference type="NCBI Taxonomy" id="163603"/>
    <lineage>
        <taxon>Bacteria</taxon>
        <taxon>Bacillati</taxon>
        <taxon>Actinomycetota</taxon>
        <taxon>Actinomycetes</taxon>
        <taxon>Streptosporangiales</taxon>
        <taxon>Thermomonosporaceae</taxon>
        <taxon>Actinomadura</taxon>
    </lineage>
</organism>
<evidence type="ECO:0000256" key="1">
    <source>
        <dbReference type="SAM" id="MobiDB-lite"/>
    </source>
</evidence>
<evidence type="ECO:0000313" key="2">
    <source>
        <dbReference type="EMBL" id="NKZ04962.1"/>
    </source>
</evidence>